<dbReference type="AlphaFoldDB" id="A0A6J8EV14"/>
<proteinExistence type="predicted"/>
<feature type="transmembrane region" description="Helical" evidence="1">
    <location>
        <begin position="299"/>
        <end position="324"/>
    </location>
</feature>
<evidence type="ECO:0000256" key="1">
    <source>
        <dbReference type="SAM" id="Phobius"/>
    </source>
</evidence>
<protein>
    <submittedName>
        <fullName evidence="2">Uncharacterized protein</fullName>
    </submittedName>
</protein>
<name>A0A6J8EV14_MYTCO</name>
<evidence type="ECO:0000313" key="2">
    <source>
        <dbReference type="EMBL" id="CAC5423562.1"/>
    </source>
</evidence>
<accession>A0A6J8EV14</accession>
<reference evidence="2 3" key="1">
    <citation type="submission" date="2020-06" db="EMBL/GenBank/DDBJ databases">
        <authorList>
            <person name="Li R."/>
            <person name="Bekaert M."/>
        </authorList>
    </citation>
    <scope>NUCLEOTIDE SEQUENCE [LARGE SCALE GENOMIC DNA]</scope>
    <source>
        <strain evidence="3">wild</strain>
    </source>
</reference>
<organism evidence="2 3">
    <name type="scientific">Mytilus coruscus</name>
    <name type="common">Sea mussel</name>
    <dbReference type="NCBI Taxonomy" id="42192"/>
    <lineage>
        <taxon>Eukaryota</taxon>
        <taxon>Metazoa</taxon>
        <taxon>Spiralia</taxon>
        <taxon>Lophotrochozoa</taxon>
        <taxon>Mollusca</taxon>
        <taxon>Bivalvia</taxon>
        <taxon>Autobranchia</taxon>
        <taxon>Pteriomorphia</taxon>
        <taxon>Mytilida</taxon>
        <taxon>Mytiloidea</taxon>
        <taxon>Mytilidae</taxon>
        <taxon>Mytilinae</taxon>
        <taxon>Mytilus</taxon>
    </lineage>
</organism>
<gene>
    <name evidence="2" type="ORF">MCOR_55554</name>
</gene>
<keyword evidence="1" id="KW-0472">Membrane</keyword>
<feature type="transmembrane region" description="Helical" evidence="1">
    <location>
        <begin position="229"/>
        <end position="256"/>
    </location>
</feature>
<feature type="transmembrane region" description="Helical" evidence="1">
    <location>
        <begin position="263"/>
        <end position="287"/>
    </location>
</feature>
<dbReference type="Gene3D" id="1.20.140.150">
    <property type="match status" value="1"/>
</dbReference>
<dbReference type="OrthoDB" id="7339946at2759"/>
<dbReference type="EMBL" id="CACVKT020009822">
    <property type="protein sequence ID" value="CAC5423562.1"/>
    <property type="molecule type" value="Genomic_DNA"/>
</dbReference>
<keyword evidence="1" id="KW-0812">Transmembrane</keyword>
<keyword evidence="1" id="KW-1133">Transmembrane helix</keyword>
<evidence type="ECO:0000313" key="3">
    <source>
        <dbReference type="Proteomes" id="UP000507470"/>
    </source>
</evidence>
<dbReference type="Proteomes" id="UP000507470">
    <property type="component" value="Unassembled WGS sequence"/>
</dbReference>
<dbReference type="PANTHER" id="PTHR47018">
    <property type="entry name" value="CXC DOMAIN-CONTAINING PROTEIN-RELATED"/>
    <property type="match status" value="1"/>
</dbReference>
<sequence>MDELGNPFIEDSQDLFVLDTKDIAPTSVVDTIRQIEKIGRTQYEKYIEDRLIKRTVPIFEPIKKNRMTLLRTTNGKTVSAMTEKISILKSDVSLFSRLYISCQTRGGDLEDLFENNINPPALSQNGKISLGTKSDLLSKCLEQLTTTTGDVPEVDVLVIDGAAIMNMLKPSTSRTFDDYADLVFCPYIRKHLETVTRVNVVWNDYIDNSLKAATRSKRRKGIRRRVQDWYRVCLAMSAFGFIALLASIACVGLRLFKFPENKVLRFTAILVTFSAVVFILIGTVLFVKNVDDITTGGEFVYGYSFALCISGMCLAALVDILLVIGLIMPKKNTRNCVDANSINNINF</sequence>
<keyword evidence="3" id="KW-1185">Reference proteome</keyword>